<evidence type="ECO:0000313" key="3">
    <source>
        <dbReference type="Proteomes" id="UP001227230"/>
    </source>
</evidence>
<dbReference type="Gene3D" id="3.40.50.1000">
    <property type="entry name" value="HAD superfamily/HAD-like"/>
    <property type="match status" value="1"/>
</dbReference>
<keyword evidence="3" id="KW-1185">Reference proteome</keyword>
<dbReference type="PANTHER" id="PTHR24092">
    <property type="entry name" value="PROBABLE PHOSPHOLIPID-TRANSPORTING ATPASE"/>
    <property type="match status" value="1"/>
</dbReference>
<sequence>MRPEIHDESLIPNANDRSWSAFKPGVIHVLVTGSAGYIGSHAALRLLKDSYCVTIVDNFSRRKLSAIKVLQEQFPEPGRLQFIYVDLGDVKIVNMIFSENAFDAIMYFAVVAYIGENTLEPLRYYYNVTSNTLAVLEGDDSPWHQNLHTRAKAETPSTSRLGEVVKSFVKYLNLSVGTVTGRSDLVEHGGKPRLDDNCRDDDQHGSVRSIGVGISSDAANIGSEVPENLVGESDEEEYNQFDEEFPQDKNLASTDCEEIIEEVAERIEKDLILLAATIVEDKLRNGVLECINKLAQAGRKLWVLTGDKTETAVNIEFAYSLLRRGMK</sequence>
<dbReference type="Gene3D" id="3.40.50.720">
    <property type="entry name" value="NAD(P)-binding Rossmann-like Domain"/>
    <property type="match status" value="1"/>
</dbReference>
<dbReference type="PANTHER" id="PTHR24092:SF70">
    <property type="entry name" value="PHOSPHOLIPID-TRANSPORTING ATPASE"/>
    <property type="match status" value="1"/>
</dbReference>
<dbReference type="InterPro" id="IPR036412">
    <property type="entry name" value="HAD-like_sf"/>
</dbReference>
<dbReference type="SUPFAM" id="SSF51735">
    <property type="entry name" value="NAD(P)-binding Rossmann-fold domains"/>
    <property type="match status" value="1"/>
</dbReference>
<dbReference type="SUPFAM" id="SSF56784">
    <property type="entry name" value="HAD-like"/>
    <property type="match status" value="1"/>
</dbReference>
<accession>A0ABY9DI69</accession>
<proteinExistence type="predicted"/>
<dbReference type="InterPro" id="IPR036291">
    <property type="entry name" value="NAD(P)-bd_dom_sf"/>
</dbReference>
<evidence type="ECO:0000313" key="2">
    <source>
        <dbReference type="EMBL" id="WKA06551.1"/>
    </source>
</evidence>
<dbReference type="Pfam" id="PF16363">
    <property type="entry name" value="GDP_Man_Dehyd"/>
    <property type="match status" value="1"/>
</dbReference>
<dbReference type="Proteomes" id="UP001227230">
    <property type="component" value="Chromosome 16"/>
</dbReference>
<dbReference type="InterPro" id="IPR023214">
    <property type="entry name" value="HAD_sf"/>
</dbReference>
<protein>
    <recommendedName>
        <fullName evidence="1">NAD(P)-binding domain-containing protein</fullName>
    </recommendedName>
</protein>
<name>A0ABY9DI69_VITVI</name>
<dbReference type="EMBL" id="CP126663">
    <property type="protein sequence ID" value="WKA06551.1"/>
    <property type="molecule type" value="Genomic_DNA"/>
</dbReference>
<dbReference type="InterPro" id="IPR016040">
    <property type="entry name" value="NAD(P)-bd_dom"/>
</dbReference>
<organism evidence="2 3">
    <name type="scientific">Vitis vinifera</name>
    <name type="common">Grape</name>
    <dbReference type="NCBI Taxonomy" id="29760"/>
    <lineage>
        <taxon>Eukaryota</taxon>
        <taxon>Viridiplantae</taxon>
        <taxon>Streptophyta</taxon>
        <taxon>Embryophyta</taxon>
        <taxon>Tracheophyta</taxon>
        <taxon>Spermatophyta</taxon>
        <taxon>Magnoliopsida</taxon>
        <taxon>eudicotyledons</taxon>
        <taxon>Gunneridae</taxon>
        <taxon>Pentapetalae</taxon>
        <taxon>rosids</taxon>
        <taxon>Vitales</taxon>
        <taxon>Vitaceae</taxon>
        <taxon>Viteae</taxon>
        <taxon>Vitis</taxon>
    </lineage>
</organism>
<gene>
    <name evidence="2" type="ORF">VitviT2T_024446</name>
</gene>
<reference evidence="2 3" key="1">
    <citation type="journal article" date="2023" name="Hortic Res">
        <title>The complete reference genome for grapevine (Vitis vinifera L.) genetics and breeding.</title>
        <authorList>
            <person name="Shi X."/>
            <person name="Cao S."/>
            <person name="Wang X."/>
            <person name="Huang S."/>
            <person name="Wang Y."/>
            <person name="Liu Z."/>
            <person name="Liu W."/>
            <person name="Leng X."/>
            <person name="Peng Y."/>
            <person name="Wang N."/>
            <person name="Wang Y."/>
            <person name="Ma Z."/>
            <person name="Xu X."/>
            <person name="Zhang F."/>
            <person name="Xue H."/>
            <person name="Zhong H."/>
            <person name="Wang Y."/>
            <person name="Zhang K."/>
            <person name="Velt A."/>
            <person name="Avia K."/>
            <person name="Holtgrawe D."/>
            <person name="Grimplet J."/>
            <person name="Matus J.T."/>
            <person name="Ware D."/>
            <person name="Wu X."/>
            <person name="Wang H."/>
            <person name="Liu C."/>
            <person name="Fang Y."/>
            <person name="Rustenholz C."/>
            <person name="Cheng Z."/>
            <person name="Xiao H."/>
            <person name="Zhou Y."/>
        </authorList>
    </citation>
    <scope>NUCLEOTIDE SEQUENCE [LARGE SCALE GENOMIC DNA]</scope>
    <source>
        <strain evidence="3">cv. Pinot noir / PN40024</strain>
        <tissue evidence="2">Leaf</tissue>
    </source>
</reference>
<evidence type="ECO:0000259" key="1">
    <source>
        <dbReference type="Pfam" id="PF16363"/>
    </source>
</evidence>
<feature type="domain" description="NAD(P)-binding" evidence="1">
    <location>
        <begin position="30"/>
        <end position="137"/>
    </location>
</feature>